<dbReference type="Proteomes" id="UP001151834">
    <property type="component" value="Unassembled WGS sequence"/>
</dbReference>
<organism evidence="4 5">
    <name type="scientific">Lactiplantibacillus pentosus</name>
    <name type="common">Lactobacillus pentosus</name>
    <dbReference type="NCBI Taxonomy" id="1589"/>
    <lineage>
        <taxon>Bacteria</taxon>
        <taxon>Bacillati</taxon>
        <taxon>Bacillota</taxon>
        <taxon>Bacilli</taxon>
        <taxon>Lactobacillales</taxon>
        <taxon>Lactobacillaceae</taxon>
        <taxon>Lactiplantibacillus</taxon>
    </lineage>
</organism>
<sequence>MDTFAEIMFFISLLIAIYFICRGIFKLVKGGGAKQSFKYGLIALAASLLFVIVGIIANPVKTTTSHQDRIAKAQTSRTSKKHTQTKSADKSASKKQSSKSNSKKANSKKSASHKSSTKKVSSKKATSHKSSTKKTSSKKSVSHKSNSKKASSMKSASHKSSTKKVSSKKATSHKSSTKKTSSKKSVSHKSNSKKASSMKSASHKSSTKKQTSKSSQATKKTMAQKSSSKRESKSKKATKKHYNFSKIELGMTKSQVIAILGKPTDQNSSTLIYGSADLDFDHDKLFDGSPRKIHKAANKKAKAEAKKASRKKVNASQLKSFAKVFGQKDVETLQRNVGIAYSSTETPQGMAYGWKTNYGMLYRLDDSETGLTHVYKGGLGDDGTELYVGQTIKQKQRRSYYYY</sequence>
<evidence type="ECO:0000256" key="1">
    <source>
        <dbReference type="SAM" id="Coils"/>
    </source>
</evidence>
<dbReference type="GeneID" id="68930282"/>
<feature type="region of interest" description="Disordered" evidence="2">
    <location>
        <begin position="64"/>
        <end position="240"/>
    </location>
</feature>
<dbReference type="RefSeq" id="WP_231128174.1">
    <property type="nucleotide sequence ID" value="NZ_CP032757.1"/>
</dbReference>
<evidence type="ECO:0000313" key="4">
    <source>
        <dbReference type="EMBL" id="MDF2311551.1"/>
    </source>
</evidence>
<evidence type="ECO:0000313" key="5">
    <source>
        <dbReference type="Proteomes" id="UP001151834"/>
    </source>
</evidence>
<feature type="coiled-coil region" evidence="1">
    <location>
        <begin position="291"/>
        <end position="318"/>
    </location>
</feature>
<feature type="transmembrane region" description="Helical" evidence="3">
    <location>
        <begin position="6"/>
        <end position="25"/>
    </location>
</feature>
<feature type="compositionally biased region" description="Basic residues" evidence="2">
    <location>
        <begin position="156"/>
        <end position="192"/>
    </location>
</feature>
<comment type="caution">
    <text evidence="4">The sequence shown here is derived from an EMBL/GenBank/DDBJ whole genome shotgun (WGS) entry which is preliminary data.</text>
</comment>
<protein>
    <submittedName>
        <fullName evidence="4">Uncharacterized protein</fullName>
    </submittedName>
</protein>
<feature type="transmembrane region" description="Helical" evidence="3">
    <location>
        <begin position="37"/>
        <end position="57"/>
    </location>
</feature>
<keyword evidence="3" id="KW-1133">Transmembrane helix</keyword>
<keyword evidence="3" id="KW-0812">Transmembrane</keyword>
<feature type="compositionally biased region" description="Low complexity" evidence="2">
    <location>
        <begin position="212"/>
        <end position="221"/>
    </location>
</feature>
<reference evidence="4" key="2">
    <citation type="journal article" date="2023" name="Front Nutr">
        <title>Lactiplantibacillus pentosus P2020 protects the hyperuricemia and renal inflammation in mice.</title>
        <authorList>
            <person name="Wang Z."/>
            <person name="Song L."/>
            <person name="Li X."/>
            <person name="Xiao Y."/>
            <person name="Huang Y."/>
            <person name="Zhang Y."/>
            <person name="Li J."/>
            <person name="Li M."/>
            <person name="Ren Z."/>
        </authorList>
    </citation>
    <scope>NUCLEOTIDE SEQUENCE</scope>
    <source>
        <strain evidence="4">P2000</strain>
    </source>
</reference>
<accession>A0AAX6LAJ2</accession>
<feature type="compositionally biased region" description="Basic residues" evidence="2">
    <location>
        <begin position="201"/>
        <end position="211"/>
    </location>
</feature>
<dbReference type="EMBL" id="JAPEQV010000002">
    <property type="protein sequence ID" value="MDF2311551.1"/>
    <property type="molecule type" value="Genomic_DNA"/>
</dbReference>
<name>A0AAX6LAJ2_LACPE</name>
<keyword evidence="1" id="KW-0175">Coiled coil</keyword>
<keyword evidence="3" id="KW-0472">Membrane</keyword>
<reference evidence="4" key="1">
    <citation type="submission" date="2022-11" db="EMBL/GenBank/DDBJ databases">
        <authorList>
            <person name="Wang Z."/>
        </authorList>
    </citation>
    <scope>NUCLEOTIDE SEQUENCE</scope>
    <source>
        <strain evidence="4">P2000</strain>
    </source>
</reference>
<dbReference type="AlphaFoldDB" id="A0AAX6LAJ2"/>
<gene>
    <name evidence="4" type="ORF">OOJ94_01805</name>
</gene>
<proteinExistence type="predicted"/>
<evidence type="ECO:0000256" key="3">
    <source>
        <dbReference type="SAM" id="Phobius"/>
    </source>
</evidence>
<feature type="compositionally biased region" description="Basic residues" evidence="2">
    <location>
        <begin position="101"/>
        <end position="147"/>
    </location>
</feature>
<evidence type="ECO:0000256" key="2">
    <source>
        <dbReference type="SAM" id="MobiDB-lite"/>
    </source>
</evidence>